<dbReference type="EMBL" id="MU154534">
    <property type="protein sequence ID" value="KAF9499034.1"/>
    <property type="molecule type" value="Genomic_DNA"/>
</dbReference>
<dbReference type="Proteomes" id="UP000807025">
    <property type="component" value="Unassembled WGS sequence"/>
</dbReference>
<evidence type="ECO:0000313" key="2">
    <source>
        <dbReference type="Proteomes" id="UP000807025"/>
    </source>
</evidence>
<sequence length="308" mass="33461">MGRESTCPATALPRVIEPVNLSIAKWIWTGEKAVPRGDNPTGPRAFRKNFTSTCGKCAISAKILAAAYLRMVMLLAQVLALPTPMYYTALEPASNLFAMEATNTGGPAGLAAAILVQYSDGLPTTTVDDRAWSFAAFQDPSGVAPWGKAVIPQALDIANSSFVWVGKRNGRTGRTSKASRAFRKTIVTPGCTKRAVAANVLLNKVEWRQHWWIGRAYYIPRPTLRPDVNVFAVNGTNGGGPASVIATIHISYDDGAFDIIRTDETWKASLTIPNDFASPTSDNSTWTNATNLGFWGRKPWRQTKFPKA</sequence>
<protein>
    <submittedName>
        <fullName evidence="1">Uncharacterized protein</fullName>
    </submittedName>
</protein>
<reference evidence="1" key="1">
    <citation type="submission" date="2020-11" db="EMBL/GenBank/DDBJ databases">
        <authorList>
            <consortium name="DOE Joint Genome Institute"/>
            <person name="Ahrendt S."/>
            <person name="Riley R."/>
            <person name="Andreopoulos W."/>
            <person name="Labutti K."/>
            <person name="Pangilinan J."/>
            <person name="Ruiz-Duenas F.J."/>
            <person name="Barrasa J.M."/>
            <person name="Sanchez-Garcia M."/>
            <person name="Camarero S."/>
            <person name="Miyauchi S."/>
            <person name="Serrano A."/>
            <person name="Linde D."/>
            <person name="Babiker R."/>
            <person name="Drula E."/>
            <person name="Ayuso-Fernandez I."/>
            <person name="Pacheco R."/>
            <person name="Padilla G."/>
            <person name="Ferreira P."/>
            <person name="Barriuso J."/>
            <person name="Kellner H."/>
            <person name="Castanera R."/>
            <person name="Alfaro M."/>
            <person name="Ramirez L."/>
            <person name="Pisabarro A.G."/>
            <person name="Kuo A."/>
            <person name="Tritt A."/>
            <person name="Lipzen A."/>
            <person name="He G."/>
            <person name="Yan M."/>
            <person name="Ng V."/>
            <person name="Cullen D."/>
            <person name="Martin F."/>
            <person name="Rosso M.-N."/>
            <person name="Henrissat B."/>
            <person name="Hibbett D."/>
            <person name="Martinez A.T."/>
            <person name="Grigoriev I.V."/>
        </authorList>
    </citation>
    <scope>NUCLEOTIDE SEQUENCE</scope>
    <source>
        <strain evidence="1">ATCC 90797</strain>
    </source>
</reference>
<gene>
    <name evidence="1" type="ORF">BDN71DRAFT_1480864</name>
</gene>
<comment type="caution">
    <text evidence="1">The sequence shown here is derived from an EMBL/GenBank/DDBJ whole genome shotgun (WGS) entry which is preliminary data.</text>
</comment>
<organism evidence="1 2">
    <name type="scientific">Pleurotus eryngii</name>
    <name type="common">Boletus of the steppes</name>
    <dbReference type="NCBI Taxonomy" id="5323"/>
    <lineage>
        <taxon>Eukaryota</taxon>
        <taxon>Fungi</taxon>
        <taxon>Dikarya</taxon>
        <taxon>Basidiomycota</taxon>
        <taxon>Agaricomycotina</taxon>
        <taxon>Agaricomycetes</taxon>
        <taxon>Agaricomycetidae</taxon>
        <taxon>Agaricales</taxon>
        <taxon>Pleurotineae</taxon>
        <taxon>Pleurotaceae</taxon>
        <taxon>Pleurotus</taxon>
    </lineage>
</organism>
<evidence type="ECO:0000313" key="1">
    <source>
        <dbReference type="EMBL" id="KAF9499034.1"/>
    </source>
</evidence>
<keyword evidence="2" id="KW-1185">Reference proteome</keyword>
<dbReference type="AlphaFoldDB" id="A0A9P6A789"/>
<accession>A0A9P6A789</accession>
<dbReference type="OrthoDB" id="10036721at2759"/>
<proteinExistence type="predicted"/>
<dbReference type="Gene3D" id="2.60.120.260">
    <property type="entry name" value="Galactose-binding domain-like"/>
    <property type="match status" value="1"/>
</dbReference>
<name>A0A9P6A789_PLEER</name>